<dbReference type="RefSeq" id="WP_059033361.1">
    <property type="nucleotide sequence ID" value="NZ_DF977003.1"/>
</dbReference>
<dbReference type="OrthoDB" id="9811967at2"/>
<evidence type="ECO:0000256" key="3">
    <source>
        <dbReference type="ARBA" id="ARBA00006263"/>
    </source>
</evidence>
<feature type="transmembrane region" description="Helical" evidence="9">
    <location>
        <begin position="57"/>
        <end position="74"/>
    </location>
</feature>
<evidence type="ECO:0000256" key="1">
    <source>
        <dbReference type="ARBA" id="ARBA00004651"/>
    </source>
</evidence>
<keyword evidence="6 9" id="KW-0812">Transmembrane</keyword>
<dbReference type="PANTHER" id="PTHR34308">
    <property type="entry name" value="COBALAMIN BIOSYNTHESIS PROTEIN CBIB"/>
    <property type="match status" value="1"/>
</dbReference>
<comment type="pathway">
    <text evidence="2 9">Cofactor biosynthesis; adenosylcobalamin biosynthesis.</text>
</comment>
<dbReference type="GO" id="GO:0048472">
    <property type="term" value="F:threonine-phosphate decarboxylase activity"/>
    <property type="evidence" value="ECO:0007669"/>
    <property type="project" value="InterPro"/>
</dbReference>
<sequence length="317" mass="35343">MNIGISILLAFLLDIILGDPRRPTHPVVLIGRFISFLENCLRTVFKTSKGLKAAGIILWVIVVFTVYFVTFFIIKTASNFNWFLDQIINIWLLYTAFALKNLSEEAFKIFEELKKNNIESARKRLSFIVGRDTVNLDSREICRAVVETVAENTMDGIISPLFYAFIGGAPLALAYKAINTLDSMVGYKNKRYKDLGWFSAKMDDIANFIPARIGGILMLLASSFMRLNTRGGLKTLISDAKKHESPNSGIPEAITAGVLGIRLGGYNSYGGVMSFREYMGENFREIVLEDIKTTVKLSILTSILGLIIGEVIRCAIL</sequence>
<evidence type="ECO:0000313" key="10">
    <source>
        <dbReference type="EMBL" id="GAQ25807.1"/>
    </source>
</evidence>
<comment type="caution">
    <text evidence="9">Lacks conserved residue(s) required for the propagation of feature annotation.</text>
</comment>
<comment type="function">
    <text evidence="9">Converts cobyric acid to cobinamide by the addition of aminopropanol on the F carboxylic group.</text>
</comment>
<keyword evidence="5 9" id="KW-0169">Cobalamin biosynthesis</keyword>
<evidence type="ECO:0000313" key="11">
    <source>
        <dbReference type="Proteomes" id="UP000062160"/>
    </source>
</evidence>
<organism evidence="10">
    <name type="scientific">Tepidanaerobacter syntrophicus</name>
    <dbReference type="NCBI Taxonomy" id="224999"/>
    <lineage>
        <taxon>Bacteria</taxon>
        <taxon>Bacillati</taxon>
        <taxon>Bacillota</taxon>
        <taxon>Clostridia</taxon>
        <taxon>Thermosediminibacterales</taxon>
        <taxon>Tepidanaerobacteraceae</taxon>
        <taxon>Tepidanaerobacter</taxon>
    </lineage>
</organism>
<comment type="similarity">
    <text evidence="3 9">Belongs to the CobD/CbiB family.</text>
</comment>
<dbReference type="HAMAP" id="MF_00024">
    <property type="entry name" value="CobD_CbiB"/>
    <property type="match status" value="1"/>
</dbReference>
<dbReference type="NCBIfam" id="TIGR00380">
    <property type="entry name" value="cobal_cbiB"/>
    <property type="match status" value="1"/>
</dbReference>
<comment type="subcellular location">
    <subcellularLocation>
        <location evidence="1 9">Cell membrane</location>
        <topology evidence="1 9">Multi-pass membrane protein</topology>
    </subcellularLocation>
</comment>
<gene>
    <name evidence="9" type="primary">cobD</name>
    <name evidence="10" type="ORF">TSYNT_955</name>
</gene>
<evidence type="ECO:0000256" key="9">
    <source>
        <dbReference type="HAMAP-Rule" id="MF_00024"/>
    </source>
</evidence>
<evidence type="ECO:0000256" key="6">
    <source>
        <dbReference type="ARBA" id="ARBA00022692"/>
    </source>
</evidence>
<reference evidence="10" key="1">
    <citation type="journal article" date="2016" name="Genome Announc.">
        <title>Draft Genome Sequence of the Syntrophic Lactate-Degrading Bacterium Tepidanaerobacter syntrophicus JLT.</title>
        <authorList>
            <person name="Matsuura N."/>
            <person name="Ohashi A."/>
            <person name="Tourlousse D.M."/>
            <person name="Sekiguchi Y."/>
        </authorList>
    </citation>
    <scope>NUCLEOTIDE SEQUENCE [LARGE SCALE GENOMIC DNA]</scope>
    <source>
        <strain evidence="10">JL</strain>
    </source>
</reference>
<dbReference type="STRING" id="224999.GCA_001485475_01843"/>
<dbReference type="AlphaFoldDB" id="A0A0U9HNY3"/>
<keyword evidence="7 9" id="KW-1133">Transmembrane helix</keyword>
<evidence type="ECO:0000256" key="7">
    <source>
        <dbReference type="ARBA" id="ARBA00022989"/>
    </source>
</evidence>
<keyword evidence="8 9" id="KW-0472">Membrane</keyword>
<dbReference type="EMBL" id="DF977003">
    <property type="protein sequence ID" value="GAQ25807.1"/>
    <property type="molecule type" value="Genomic_DNA"/>
</dbReference>
<protein>
    <recommendedName>
        <fullName evidence="9">Cobalamin biosynthesis protein CobD</fullName>
    </recommendedName>
</protein>
<dbReference type="Proteomes" id="UP000062160">
    <property type="component" value="Unassembled WGS sequence"/>
</dbReference>
<dbReference type="PANTHER" id="PTHR34308:SF1">
    <property type="entry name" value="COBALAMIN BIOSYNTHESIS PROTEIN CBIB"/>
    <property type="match status" value="1"/>
</dbReference>
<accession>A0A0U9HNY3</accession>
<dbReference type="GO" id="GO:0009236">
    <property type="term" value="P:cobalamin biosynthetic process"/>
    <property type="evidence" value="ECO:0007669"/>
    <property type="project" value="UniProtKB-UniRule"/>
</dbReference>
<dbReference type="GO" id="GO:0005886">
    <property type="term" value="C:plasma membrane"/>
    <property type="evidence" value="ECO:0007669"/>
    <property type="project" value="UniProtKB-SubCell"/>
</dbReference>
<feature type="transmembrane region" description="Helical" evidence="9">
    <location>
        <begin position="161"/>
        <end position="178"/>
    </location>
</feature>
<evidence type="ECO:0000256" key="2">
    <source>
        <dbReference type="ARBA" id="ARBA00004953"/>
    </source>
</evidence>
<name>A0A0U9HNY3_9FIRM</name>
<keyword evidence="4 9" id="KW-1003">Cell membrane</keyword>
<evidence type="ECO:0000256" key="5">
    <source>
        <dbReference type="ARBA" id="ARBA00022573"/>
    </source>
</evidence>
<dbReference type="GO" id="GO:0015420">
    <property type="term" value="F:ABC-type vitamin B12 transporter activity"/>
    <property type="evidence" value="ECO:0007669"/>
    <property type="project" value="UniProtKB-UniRule"/>
</dbReference>
<dbReference type="InterPro" id="IPR004485">
    <property type="entry name" value="Cobalamin_biosynth_CobD/CbiB"/>
</dbReference>
<evidence type="ECO:0000256" key="4">
    <source>
        <dbReference type="ARBA" id="ARBA00022475"/>
    </source>
</evidence>
<dbReference type="UniPathway" id="UPA00148"/>
<keyword evidence="11" id="KW-1185">Reference proteome</keyword>
<evidence type="ECO:0000256" key="8">
    <source>
        <dbReference type="ARBA" id="ARBA00023136"/>
    </source>
</evidence>
<proteinExistence type="inferred from homology"/>
<dbReference type="Pfam" id="PF03186">
    <property type="entry name" value="CobD_Cbib"/>
    <property type="match status" value="1"/>
</dbReference>